<dbReference type="VEuPathDB" id="FungiDB:CC1G_03959"/>
<dbReference type="AlphaFoldDB" id="A8N8B2"/>
<dbReference type="EMBL" id="AACS02000007">
    <property type="protein sequence ID" value="EAU90690.2"/>
    <property type="molecule type" value="Genomic_DNA"/>
</dbReference>
<comment type="caution">
    <text evidence="1">The sequence shown here is derived from an EMBL/GenBank/DDBJ whole genome shotgun (WGS) entry which is preliminary data.</text>
</comment>
<accession>A8N8B2</accession>
<dbReference type="RefSeq" id="XP_001831068.2">
    <property type="nucleotide sequence ID" value="XM_001831016.2"/>
</dbReference>
<gene>
    <name evidence="1" type="ORF">CC1G_03959</name>
</gene>
<protein>
    <submittedName>
        <fullName evidence="1">Uncharacterized protein</fullName>
    </submittedName>
</protein>
<reference evidence="1 2" key="1">
    <citation type="journal article" date="2010" name="Proc. Natl. Acad. Sci. U.S.A.">
        <title>Insights into evolution of multicellular fungi from the assembled chromosomes of the mushroom Coprinopsis cinerea (Coprinus cinereus).</title>
        <authorList>
            <person name="Stajich J.E."/>
            <person name="Wilke S.K."/>
            <person name="Ahren D."/>
            <person name="Au C.H."/>
            <person name="Birren B.W."/>
            <person name="Borodovsky M."/>
            <person name="Burns C."/>
            <person name="Canback B."/>
            <person name="Casselton L.A."/>
            <person name="Cheng C.K."/>
            <person name="Deng J."/>
            <person name="Dietrich F.S."/>
            <person name="Fargo D.C."/>
            <person name="Farman M.L."/>
            <person name="Gathman A.C."/>
            <person name="Goldberg J."/>
            <person name="Guigo R."/>
            <person name="Hoegger P.J."/>
            <person name="Hooker J.B."/>
            <person name="Huggins A."/>
            <person name="James T.Y."/>
            <person name="Kamada T."/>
            <person name="Kilaru S."/>
            <person name="Kodira C."/>
            <person name="Kues U."/>
            <person name="Kupfer D."/>
            <person name="Kwan H.S."/>
            <person name="Lomsadze A."/>
            <person name="Li W."/>
            <person name="Lilly W.W."/>
            <person name="Ma L.J."/>
            <person name="Mackey A.J."/>
            <person name="Manning G."/>
            <person name="Martin F."/>
            <person name="Muraguchi H."/>
            <person name="Natvig D.O."/>
            <person name="Palmerini H."/>
            <person name="Ramesh M.A."/>
            <person name="Rehmeyer C.J."/>
            <person name="Roe B.A."/>
            <person name="Shenoy N."/>
            <person name="Stanke M."/>
            <person name="Ter-Hovhannisyan V."/>
            <person name="Tunlid A."/>
            <person name="Velagapudi R."/>
            <person name="Vision T.J."/>
            <person name="Zeng Q."/>
            <person name="Zolan M.E."/>
            <person name="Pukkila P.J."/>
        </authorList>
    </citation>
    <scope>NUCLEOTIDE SEQUENCE [LARGE SCALE GENOMIC DNA]</scope>
    <source>
        <strain evidence="2">Okayama-7 / 130 / ATCC MYA-4618 / FGSC 9003</strain>
    </source>
</reference>
<dbReference type="InParanoid" id="A8N8B2"/>
<organism evidence="1 2">
    <name type="scientific">Coprinopsis cinerea (strain Okayama-7 / 130 / ATCC MYA-4618 / FGSC 9003)</name>
    <name type="common">Inky cap fungus</name>
    <name type="synonym">Hormographiella aspergillata</name>
    <dbReference type="NCBI Taxonomy" id="240176"/>
    <lineage>
        <taxon>Eukaryota</taxon>
        <taxon>Fungi</taxon>
        <taxon>Dikarya</taxon>
        <taxon>Basidiomycota</taxon>
        <taxon>Agaricomycotina</taxon>
        <taxon>Agaricomycetes</taxon>
        <taxon>Agaricomycetidae</taxon>
        <taxon>Agaricales</taxon>
        <taxon>Agaricineae</taxon>
        <taxon>Psathyrellaceae</taxon>
        <taxon>Coprinopsis</taxon>
    </lineage>
</organism>
<proteinExistence type="predicted"/>
<dbReference type="HOGENOM" id="CLU_1796371_0_0_1"/>
<dbReference type="GeneID" id="6007526"/>
<dbReference type="Proteomes" id="UP000001861">
    <property type="component" value="Unassembled WGS sequence"/>
</dbReference>
<name>A8N8B2_COPC7</name>
<evidence type="ECO:0000313" key="1">
    <source>
        <dbReference type="EMBL" id="EAU90690.2"/>
    </source>
</evidence>
<keyword evidence="2" id="KW-1185">Reference proteome</keyword>
<dbReference type="KEGG" id="cci:CC1G_03959"/>
<sequence>MLGVQALSTDAEGYTHYVASHVQTLGVIRGQTYIATPTTLACTQKQSASRLDDLFRAVEPTGTAGGGLGLVEYPDINTITECEGDIDGSSDDTDMIACSMRLEVPVTPTPSGGPAGATRTPTPSIGLGGMVLLLVPTGDKHKMH</sequence>
<evidence type="ECO:0000313" key="2">
    <source>
        <dbReference type="Proteomes" id="UP000001861"/>
    </source>
</evidence>